<dbReference type="PANTHER" id="PTHR30055:SF235">
    <property type="entry name" value="TRANSCRIPTIONAL REGULATORY PROTEIN"/>
    <property type="match status" value="1"/>
</dbReference>
<dbReference type="GO" id="GO:0003700">
    <property type="term" value="F:DNA-binding transcription factor activity"/>
    <property type="evidence" value="ECO:0007669"/>
    <property type="project" value="TreeGrafter"/>
</dbReference>
<dbReference type="OrthoDB" id="3210235at2"/>
<reference evidence="4 5" key="1">
    <citation type="submission" date="2016-07" db="EMBL/GenBank/DDBJ databases">
        <title>Draft genome sequence of Prauserella sp. YIM 121212, isolated from alkaline soil.</title>
        <authorList>
            <person name="Ruckert C."/>
            <person name="Albersmeier A."/>
            <person name="Jiang C.-L."/>
            <person name="Jiang Y."/>
            <person name="Kalinowski J."/>
            <person name="Schneider O."/>
            <person name="Winkler A."/>
            <person name="Zotchev S.B."/>
        </authorList>
    </citation>
    <scope>NUCLEOTIDE SEQUENCE [LARGE SCALE GENOMIC DNA]</scope>
    <source>
        <strain evidence="4 5">YIM 121212</strain>
    </source>
</reference>
<dbReference type="GO" id="GO:0000976">
    <property type="term" value="F:transcription cis-regulatory region binding"/>
    <property type="evidence" value="ECO:0007669"/>
    <property type="project" value="TreeGrafter"/>
</dbReference>
<gene>
    <name evidence="4" type="ORF">BA062_11260</name>
</gene>
<proteinExistence type="predicted"/>
<organism evidence="4 5">
    <name type="scientific">Prauserella flavalba</name>
    <dbReference type="NCBI Taxonomy" id="1477506"/>
    <lineage>
        <taxon>Bacteria</taxon>
        <taxon>Bacillati</taxon>
        <taxon>Actinomycetota</taxon>
        <taxon>Actinomycetes</taxon>
        <taxon>Pseudonocardiales</taxon>
        <taxon>Pseudonocardiaceae</taxon>
        <taxon>Prauserella</taxon>
    </lineage>
</organism>
<dbReference type="InterPro" id="IPR009057">
    <property type="entry name" value="Homeodomain-like_sf"/>
</dbReference>
<dbReference type="InterPro" id="IPR001647">
    <property type="entry name" value="HTH_TetR"/>
</dbReference>
<accession>A0A318LNS1</accession>
<evidence type="ECO:0000256" key="1">
    <source>
        <dbReference type="ARBA" id="ARBA00023125"/>
    </source>
</evidence>
<dbReference type="Gene3D" id="1.10.357.10">
    <property type="entry name" value="Tetracycline Repressor, domain 2"/>
    <property type="match status" value="1"/>
</dbReference>
<feature type="domain" description="HTH tetR-type" evidence="3">
    <location>
        <begin position="5"/>
        <end position="65"/>
    </location>
</feature>
<dbReference type="InterPro" id="IPR050109">
    <property type="entry name" value="HTH-type_TetR-like_transc_reg"/>
</dbReference>
<name>A0A318LNS1_9PSEU</name>
<keyword evidence="1 2" id="KW-0238">DNA-binding</keyword>
<sequence length="180" mass="18983">MTASDSGRGAILRAARKAFARQPYAAVTLRDIAAEAGVSASLIVKHFGSKEGLFDTVADFTGAADALLAVPNAGLGRHLVLTLVRYRREQGSDLLVRVVFAAGSGDERALLRERFREQVTDRVATRLAGPDAGLRAELVIAHLLGLGAVMAVDREGLAATVDPERIADHYAPGLQALIDG</sequence>
<evidence type="ECO:0000259" key="3">
    <source>
        <dbReference type="PROSITE" id="PS50977"/>
    </source>
</evidence>
<feature type="DNA-binding region" description="H-T-H motif" evidence="2">
    <location>
        <begin position="28"/>
        <end position="47"/>
    </location>
</feature>
<keyword evidence="5" id="KW-1185">Reference proteome</keyword>
<dbReference type="PROSITE" id="PS50977">
    <property type="entry name" value="HTH_TETR_2"/>
    <property type="match status" value="1"/>
</dbReference>
<dbReference type="Proteomes" id="UP000247892">
    <property type="component" value="Unassembled WGS sequence"/>
</dbReference>
<dbReference type="SUPFAM" id="SSF48498">
    <property type="entry name" value="Tetracyclin repressor-like, C-terminal domain"/>
    <property type="match status" value="1"/>
</dbReference>
<dbReference type="InterPro" id="IPR041678">
    <property type="entry name" value="TetR_C_16"/>
</dbReference>
<dbReference type="SUPFAM" id="SSF46689">
    <property type="entry name" value="Homeodomain-like"/>
    <property type="match status" value="1"/>
</dbReference>
<dbReference type="PRINTS" id="PR00455">
    <property type="entry name" value="HTHTETR"/>
</dbReference>
<dbReference type="Pfam" id="PF17920">
    <property type="entry name" value="TetR_C_16"/>
    <property type="match status" value="1"/>
</dbReference>
<evidence type="ECO:0000313" key="4">
    <source>
        <dbReference type="EMBL" id="PXY36021.1"/>
    </source>
</evidence>
<protein>
    <submittedName>
        <fullName evidence="4">TetR family transcriptional regulator</fullName>
    </submittedName>
</protein>
<evidence type="ECO:0000313" key="5">
    <source>
        <dbReference type="Proteomes" id="UP000247892"/>
    </source>
</evidence>
<dbReference type="PANTHER" id="PTHR30055">
    <property type="entry name" value="HTH-TYPE TRANSCRIPTIONAL REGULATOR RUTR"/>
    <property type="match status" value="1"/>
</dbReference>
<dbReference type="InterPro" id="IPR036271">
    <property type="entry name" value="Tet_transcr_reg_TetR-rel_C_sf"/>
</dbReference>
<dbReference type="EMBL" id="MASU01000005">
    <property type="protein sequence ID" value="PXY36021.1"/>
    <property type="molecule type" value="Genomic_DNA"/>
</dbReference>
<comment type="caution">
    <text evidence="4">The sequence shown here is derived from an EMBL/GenBank/DDBJ whole genome shotgun (WGS) entry which is preliminary data.</text>
</comment>
<evidence type="ECO:0000256" key="2">
    <source>
        <dbReference type="PROSITE-ProRule" id="PRU00335"/>
    </source>
</evidence>
<dbReference type="AlphaFoldDB" id="A0A318LNS1"/>
<dbReference type="RefSeq" id="WP_110336025.1">
    <property type="nucleotide sequence ID" value="NZ_JBHVKT010000023.1"/>
</dbReference>
<dbReference type="Pfam" id="PF00440">
    <property type="entry name" value="TetR_N"/>
    <property type="match status" value="1"/>
</dbReference>